<organism evidence="10 11">
    <name type="scientific">Marchantia polymorpha</name>
    <name type="common">Common liverwort</name>
    <name type="synonym">Marchantia aquatica</name>
    <dbReference type="NCBI Taxonomy" id="3197"/>
    <lineage>
        <taxon>Eukaryota</taxon>
        <taxon>Viridiplantae</taxon>
        <taxon>Streptophyta</taxon>
        <taxon>Embryophyta</taxon>
        <taxon>Marchantiophyta</taxon>
        <taxon>Marchantiopsida</taxon>
        <taxon>Marchantiidae</taxon>
        <taxon>Marchantiales</taxon>
        <taxon>Marchantiaceae</taxon>
        <taxon>Marchantia</taxon>
    </lineage>
</organism>
<dbReference type="OMA" id="WSPPIDY"/>
<dbReference type="Proteomes" id="UP000244005">
    <property type="component" value="Unassembled WGS sequence"/>
</dbReference>
<dbReference type="PANTHER" id="PTHR11096:SF0">
    <property type="entry name" value="RNA 3'-TERMINAL PHOSPHATE CYCLASE"/>
    <property type="match status" value="1"/>
</dbReference>
<dbReference type="Gramene" id="Mp5g16050.1">
    <property type="protein sequence ID" value="Mp5g16050.1.cds1"/>
    <property type="gene ID" value="Mp5g16050"/>
</dbReference>
<feature type="binding site" evidence="7">
    <location>
        <begin position="320"/>
        <end position="324"/>
    </location>
    <ligand>
        <name>ATP</name>
        <dbReference type="ChEBI" id="CHEBI:30616"/>
    </ligand>
</feature>
<feature type="domain" description="RNA 3'-terminal phosphate cyclase" evidence="8">
    <location>
        <begin position="16"/>
        <end position="364"/>
    </location>
</feature>
<evidence type="ECO:0000259" key="8">
    <source>
        <dbReference type="Pfam" id="PF01137"/>
    </source>
</evidence>
<comment type="similarity">
    <text evidence="1">Belongs to the RNA 3'-terminal cyclase family. Type 1 subfamily.</text>
</comment>
<dbReference type="GO" id="GO:0005524">
    <property type="term" value="F:ATP binding"/>
    <property type="evidence" value="ECO:0007669"/>
    <property type="project" value="UniProtKB-KW"/>
</dbReference>
<evidence type="ECO:0000256" key="3">
    <source>
        <dbReference type="ARBA" id="ARBA00022598"/>
    </source>
</evidence>
<dbReference type="PANTHER" id="PTHR11096">
    <property type="entry name" value="RNA 3' TERMINAL PHOSPHATE CYCLASE"/>
    <property type="match status" value="1"/>
</dbReference>
<evidence type="ECO:0000256" key="2">
    <source>
        <dbReference type="ARBA" id="ARBA00012725"/>
    </source>
</evidence>
<dbReference type="InterPro" id="IPR020719">
    <property type="entry name" value="RNA3'_term_phos_cycl-like_CS"/>
</dbReference>
<feature type="binding site" evidence="7">
    <location>
        <position position="109"/>
    </location>
    <ligand>
        <name>ATP</name>
        <dbReference type="ChEBI" id="CHEBI:30616"/>
    </ligand>
</feature>
<reference evidence="11" key="1">
    <citation type="journal article" date="2017" name="Cell">
        <title>Insights into land plant evolution garnered from the Marchantia polymorpha genome.</title>
        <authorList>
            <person name="Bowman J.L."/>
            <person name="Kohchi T."/>
            <person name="Yamato K.T."/>
            <person name="Jenkins J."/>
            <person name="Shu S."/>
            <person name="Ishizaki K."/>
            <person name="Yamaoka S."/>
            <person name="Nishihama R."/>
            <person name="Nakamura Y."/>
            <person name="Berger F."/>
            <person name="Adam C."/>
            <person name="Aki S.S."/>
            <person name="Althoff F."/>
            <person name="Araki T."/>
            <person name="Arteaga-Vazquez M.A."/>
            <person name="Balasubrmanian S."/>
            <person name="Barry K."/>
            <person name="Bauer D."/>
            <person name="Boehm C.R."/>
            <person name="Briginshaw L."/>
            <person name="Caballero-Perez J."/>
            <person name="Catarino B."/>
            <person name="Chen F."/>
            <person name="Chiyoda S."/>
            <person name="Chovatia M."/>
            <person name="Davies K.M."/>
            <person name="Delmans M."/>
            <person name="Demura T."/>
            <person name="Dierschke T."/>
            <person name="Dolan L."/>
            <person name="Dorantes-Acosta A.E."/>
            <person name="Eklund D.M."/>
            <person name="Florent S.N."/>
            <person name="Flores-Sandoval E."/>
            <person name="Fujiyama A."/>
            <person name="Fukuzawa H."/>
            <person name="Galik B."/>
            <person name="Grimanelli D."/>
            <person name="Grimwood J."/>
            <person name="Grossniklaus U."/>
            <person name="Hamada T."/>
            <person name="Haseloff J."/>
            <person name="Hetherington A.J."/>
            <person name="Higo A."/>
            <person name="Hirakawa Y."/>
            <person name="Hundley H.N."/>
            <person name="Ikeda Y."/>
            <person name="Inoue K."/>
            <person name="Inoue S.I."/>
            <person name="Ishida S."/>
            <person name="Jia Q."/>
            <person name="Kakita M."/>
            <person name="Kanazawa T."/>
            <person name="Kawai Y."/>
            <person name="Kawashima T."/>
            <person name="Kennedy M."/>
            <person name="Kinose K."/>
            <person name="Kinoshita T."/>
            <person name="Kohara Y."/>
            <person name="Koide E."/>
            <person name="Komatsu K."/>
            <person name="Kopischke S."/>
            <person name="Kubo M."/>
            <person name="Kyozuka J."/>
            <person name="Lagercrantz U."/>
            <person name="Lin S.S."/>
            <person name="Lindquist E."/>
            <person name="Lipzen A.M."/>
            <person name="Lu C.W."/>
            <person name="De Luna E."/>
            <person name="Martienssen R.A."/>
            <person name="Minamino N."/>
            <person name="Mizutani M."/>
            <person name="Mizutani M."/>
            <person name="Mochizuki N."/>
            <person name="Monte I."/>
            <person name="Mosher R."/>
            <person name="Nagasaki H."/>
            <person name="Nakagami H."/>
            <person name="Naramoto S."/>
            <person name="Nishitani K."/>
            <person name="Ohtani M."/>
            <person name="Okamoto T."/>
            <person name="Okumura M."/>
            <person name="Phillips J."/>
            <person name="Pollak B."/>
            <person name="Reinders A."/>
            <person name="Rovekamp M."/>
            <person name="Sano R."/>
            <person name="Sawa S."/>
            <person name="Schmid M.W."/>
            <person name="Shirakawa M."/>
            <person name="Solano R."/>
            <person name="Spunde A."/>
            <person name="Suetsugu N."/>
            <person name="Sugano S."/>
            <person name="Sugiyama A."/>
            <person name="Sun R."/>
            <person name="Suzuki Y."/>
            <person name="Takenaka M."/>
            <person name="Takezawa D."/>
            <person name="Tomogane H."/>
            <person name="Tsuzuki M."/>
            <person name="Ueda T."/>
            <person name="Umeda M."/>
            <person name="Ward J.M."/>
            <person name="Watanabe Y."/>
            <person name="Yazaki K."/>
            <person name="Yokoyama R."/>
            <person name="Yoshitake Y."/>
            <person name="Yotsui I."/>
            <person name="Zachgo S."/>
            <person name="Schmutz J."/>
        </authorList>
    </citation>
    <scope>NUCLEOTIDE SEQUENCE [LARGE SCALE GENOMIC DNA]</scope>
    <source>
        <strain evidence="11">Tak-1</strain>
    </source>
</reference>
<dbReference type="GO" id="GO:0005634">
    <property type="term" value="C:nucleus"/>
    <property type="evidence" value="ECO:0000318"/>
    <property type="project" value="GO_Central"/>
</dbReference>
<keyword evidence="11" id="KW-1185">Reference proteome</keyword>
<dbReference type="InterPro" id="IPR036553">
    <property type="entry name" value="RPTC_insert"/>
</dbReference>
<evidence type="ECO:0000256" key="7">
    <source>
        <dbReference type="PIRSR" id="PIRSR005378-2"/>
    </source>
</evidence>
<dbReference type="Pfam" id="PF05189">
    <property type="entry name" value="RTC_insert"/>
    <property type="match status" value="1"/>
</dbReference>
<dbReference type="SUPFAM" id="SSF52913">
    <property type="entry name" value="RNA 3'-terminal phosphate cyclase, RPTC, insert domain"/>
    <property type="match status" value="1"/>
</dbReference>
<evidence type="ECO:0000259" key="9">
    <source>
        <dbReference type="Pfam" id="PF05189"/>
    </source>
</evidence>
<dbReference type="GO" id="GO:0006396">
    <property type="term" value="P:RNA processing"/>
    <property type="evidence" value="ECO:0007669"/>
    <property type="project" value="InterPro"/>
</dbReference>
<feature type="active site" description="Tele-AMP-histidine intermediate" evidence="6">
    <location>
        <position position="346"/>
    </location>
</feature>
<dbReference type="PIRSF" id="PIRSF005378">
    <property type="entry name" value="RNA3'_term_phos_cycl_euk"/>
    <property type="match status" value="1"/>
</dbReference>
<accession>A0A2R6WNG0</accession>
<gene>
    <name evidence="10" type="ORF">MARPO_0071s0005</name>
</gene>
<dbReference type="EC" id="6.5.1.4" evidence="2"/>
<evidence type="ECO:0000313" key="11">
    <source>
        <dbReference type="Proteomes" id="UP000244005"/>
    </source>
</evidence>
<evidence type="ECO:0000256" key="4">
    <source>
        <dbReference type="ARBA" id="ARBA00022741"/>
    </source>
</evidence>
<dbReference type="OrthoDB" id="25029at2759"/>
<dbReference type="InterPro" id="IPR023797">
    <property type="entry name" value="RNA3'_phos_cyclase_dom"/>
</dbReference>
<dbReference type="GO" id="GO:0003963">
    <property type="term" value="F:RNA-3'-phosphate cyclase activity"/>
    <property type="evidence" value="ECO:0000318"/>
    <property type="project" value="GO_Central"/>
</dbReference>
<keyword evidence="4 7" id="KW-0547">Nucleotide-binding</keyword>
<keyword evidence="3" id="KW-0436">Ligase</keyword>
<feature type="domain" description="RNA 3'-terminal phosphate cyclase insert" evidence="9">
    <location>
        <begin position="206"/>
        <end position="311"/>
    </location>
</feature>
<dbReference type="InterPro" id="IPR013791">
    <property type="entry name" value="RNA3'-term_phos_cycl_insert"/>
</dbReference>
<dbReference type="Gene3D" id="3.30.360.20">
    <property type="entry name" value="RNA 3'-terminal phosphate cyclase, insert domain"/>
    <property type="match status" value="1"/>
</dbReference>
<evidence type="ECO:0000256" key="6">
    <source>
        <dbReference type="PIRSR" id="PIRSR005378-1"/>
    </source>
</evidence>
<evidence type="ECO:0000256" key="1">
    <source>
        <dbReference type="ARBA" id="ARBA00009206"/>
    </source>
</evidence>
<dbReference type="Pfam" id="PF01137">
    <property type="entry name" value="RTC"/>
    <property type="match status" value="1"/>
</dbReference>
<evidence type="ECO:0000313" key="10">
    <source>
        <dbReference type="EMBL" id="PTQ35386.1"/>
    </source>
</evidence>
<name>A0A2R6WNG0_MARPO</name>
<dbReference type="NCBIfam" id="TIGR03399">
    <property type="entry name" value="RNA_3prim_cycl"/>
    <property type="match status" value="1"/>
</dbReference>
<dbReference type="InterPro" id="IPR000228">
    <property type="entry name" value="RNA3'_term_phos_cyc"/>
</dbReference>
<dbReference type="Gene3D" id="3.65.10.20">
    <property type="entry name" value="RNA 3'-terminal phosphate cyclase domain"/>
    <property type="match status" value="1"/>
</dbReference>
<dbReference type="InterPro" id="IPR037136">
    <property type="entry name" value="RNA3'_phos_cyclase_dom_sf"/>
</dbReference>
<dbReference type="AlphaFoldDB" id="A0A2R6WNG0"/>
<proteinExistence type="inferred from homology"/>
<dbReference type="InterPro" id="IPR017770">
    <property type="entry name" value="RNA3'_term_phos_cyc_type_1"/>
</dbReference>
<protein>
    <recommendedName>
        <fullName evidence="2">RNA 3'-terminal-phosphate cyclase (ATP)</fullName>
        <ecNumber evidence="2">6.5.1.4</ecNumber>
    </recommendedName>
</protein>
<dbReference type="EMBL" id="KZ772743">
    <property type="protein sequence ID" value="PTQ35386.1"/>
    <property type="molecule type" value="Genomic_DNA"/>
</dbReference>
<sequence length="387" mass="41212">MHPAAEDVHVLDGGNLEGGGQILRNSVSYSALLRKPIRIAAIRVHRSPPGLRAQHLKGIELVQELCGAELVGGAVSSEELLFRPGPLAPAGIEVCADTQTAGSITLLIQTILPVLLFQPPAQDDPDAGGVRNATTVVLKGGTNATHAPQVDYFLHVFLPVAGRMFGGDRVSATVRRRGYYPKGGGEVVLEVRPLAPGKTLDGISLTERGEVTRIRGYIYVGGVLPISMAWEMHKKVLQELKAANFTADRFPTLETDLFVCKERNAAGGGSGVVIWAETDTGCILAGSALGDRSKTSKAVAVEACAELIRHLETGGCVDEYLQDQLIILMALAEGPSRVLAGPISLHTQTAIWVAKELTGVEFSVEKVNDTTCWIQCEGIGYTCQSPY</sequence>
<dbReference type="SUPFAM" id="SSF55205">
    <property type="entry name" value="EPT/RTPC-like"/>
    <property type="match status" value="2"/>
</dbReference>
<dbReference type="PROSITE" id="PS01287">
    <property type="entry name" value="RTC"/>
    <property type="match status" value="1"/>
</dbReference>
<comment type="catalytic activity">
    <reaction evidence="5">
        <text>a 3'-end 3'-phospho-ribonucleotide-RNA + ATP = a 3'-end 2',3'-cyclophospho-ribonucleotide-RNA + AMP + diphosphate</text>
        <dbReference type="Rhea" id="RHEA:23976"/>
        <dbReference type="Rhea" id="RHEA-COMP:10463"/>
        <dbReference type="Rhea" id="RHEA-COMP:10464"/>
        <dbReference type="ChEBI" id="CHEBI:30616"/>
        <dbReference type="ChEBI" id="CHEBI:33019"/>
        <dbReference type="ChEBI" id="CHEBI:83062"/>
        <dbReference type="ChEBI" id="CHEBI:83064"/>
        <dbReference type="ChEBI" id="CHEBI:456215"/>
        <dbReference type="EC" id="6.5.1.4"/>
    </reaction>
</comment>
<dbReference type="InterPro" id="IPR013792">
    <property type="entry name" value="RNA3'P_cycl/enolpyr_Trfase_a/b"/>
</dbReference>
<keyword evidence="7" id="KW-0067">ATP-binding</keyword>
<evidence type="ECO:0000256" key="5">
    <source>
        <dbReference type="ARBA" id="ARBA00024481"/>
    </source>
</evidence>